<dbReference type="HOGENOM" id="CLU_004617_0_0_0"/>
<proteinExistence type="predicted"/>
<dbReference type="Gene3D" id="1.50.10.10">
    <property type="match status" value="1"/>
</dbReference>
<dbReference type="InterPro" id="IPR012341">
    <property type="entry name" value="6hp_glycosidase-like_sf"/>
</dbReference>
<dbReference type="PANTHER" id="PTHR31084">
    <property type="entry name" value="ALPHA-L-FUCOSIDASE 2"/>
    <property type="match status" value="1"/>
</dbReference>
<evidence type="ECO:0000313" key="6">
    <source>
        <dbReference type="Proteomes" id="UP000007013"/>
    </source>
</evidence>
<dbReference type="PANTHER" id="PTHR31084:SF0">
    <property type="entry name" value="ALPHA-L-FUCOSIDASE 2"/>
    <property type="match status" value="1"/>
</dbReference>
<dbReference type="STRING" id="452637.Oter_3110"/>
<dbReference type="eggNOG" id="COG1554">
    <property type="taxonomic scope" value="Bacteria"/>
</dbReference>
<dbReference type="InterPro" id="IPR008928">
    <property type="entry name" value="6-hairpin_glycosidase_sf"/>
</dbReference>
<dbReference type="AlphaFoldDB" id="B1ZZI7"/>
<sequence length="928" mass="102485">MDATKAKLIQLRHFIPMKSSSILCSVVAALLGSTAMAAAPSPGTADVVFSESYQEPGDNRNWREGMVTGNGIDGVVSSGSPYADTFIFQNMFFALPSADPRENPDFLRAELAPTLDHVFRNDDSWKLNSRKRTFFYCFHPAHLLRIGQQERATRSYRRWTNLATAEIGVAYSDSEGDWERRTFASRSDGVIVTELRQSSKGAKLNLTLSIDDLASLPKFGKRDEARLQYKKSVADDGSYLALVAHYPSYDGSELKDAGYAGLTRVVAVGGRVERVTVPGEREAQNVGGEPNPALRISDADAVYLITKSDRDTAMGPLSAFQAASEYALVNRLASATEAVAKKYQRGDTFDYAAALAAHVELHGAEYSRVKLDLRADASDRALANEALHAKQKQQNATLNLAFLERAYRMGRYVEICCSGAATPRLCGLWTGEWNPGWRGIYTMDANVNLQVAPMNTGNLSSAPVGYINFVLRQVDDWRKNAADVYGMHDALQVPVNTDGDRAMMVETDIDYPFQYWNAGASWMLLPIFEYWQCRGNQRIPLSDRVDLMRIRQALGVADGGLSEAEAQALAARGWLDLEKDILLPLLTKQANFWEQFCNPEYFVDAAGRRQHQPGKRALEAGERFLLIPTYSPENSPRGYRSTLTVNATMDISAARDGLDMTIAVERAVNRPESAAAISRWTKLRDSLPAYEYDGQPGELTESGGGGALREWATQDYVENNNHRHSSHLYLAWPGYEAGLDPKIRAAALQAVANRDRLNTRDNTTGHGWIHRALISVRLGNAPDVQSCLLQLLASDIYYTSLVTDHNTNRKSDTYCTDASIGLVATVNESLVFSTTGVIELLPALPPGLRAGSIQRLLARSRAEIEHLEWSPGQVMARIRSDVDQALVIKCGQPWRTVHVEGGSPSRSIPGERVELTLKTGDIVTLRFE</sequence>
<organism evidence="5 6">
    <name type="scientific">Opitutus terrae (strain DSM 11246 / JCM 15787 / PB90-1)</name>
    <dbReference type="NCBI Taxonomy" id="452637"/>
    <lineage>
        <taxon>Bacteria</taxon>
        <taxon>Pseudomonadati</taxon>
        <taxon>Verrucomicrobiota</taxon>
        <taxon>Opitutia</taxon>
        <taxon>Opitutales</taxon>
        <taxon>Opitutaceae</taxon>
        <taxon>Opitutus</taxon>
    </lineage>
</organism>
<keyword evidence="6" id="KW-1185">Reference proteome</keyword>
<feature type="domain" description="Glycosyl hydrolase family 95 catalytic" evidence="4">
    <location>
        <begin position="351"/>
        <end position="538"/>
    </location>
</feature>
<dbReference type="InterPro" id="IPR027414">
    <property type="entry name" value="GH95_N_dom"/>
</dbReference>
<accession>B1ZZI7</accession>
<evidence type="ECO:0000259" key="2">
    <source>
        <dbReference type="Pfam" id="PF14498"/>
    </source>
</evidence>
<evidence type="ECO:0000259" key="3">
    <source>
        <dbReference type="Pfam" id="PF21307"/>
    </source>
</evidence>
<feature type="chain" id="PRO_5002772278" evidence="1">
    <location>
        <begin position="38"/>
        <end position="928"/>
    </location>
</feature>
<evidence type="ECO:0000256" key="1">
    <source>
        <dbReference type="SAM" id="SignalP"/>
    </source>
</evidence>
<dbReference type="GO" id="GO:0005975">
    <property type="term" value="P:carbohydrate metabolic process"/>
    <property type="evidence" value="ECO:0007669"/>
    <property type="project" value="InterPro"/>
</dbReference>
<dbReference type="Proteomes" id="UP000007013">
    <property type="component" value="Chromosome"/>
</dbReference>
<dbReference type="GO" id="GO:0004560">
    <property type="term" value="F:alpha-L-fucosidase activity"/>
    <property type="evidence" value="ECO:0007669"/>
    <property type="project" value="TreeGrafter"/>
</dbReference>
<reference evidence="5 6" key="1">
    <citation type="journal article" date="2011" name="J. Bacteriol.">
        <title>Genome sequence of the verrucomicrobium Opitutus terrae PB90-1, an abundant inhabitant of rice paddy soil ecosystems.</title>
        <authorList>
            <person name="van Passel M.W."/>
            <person name="Kant R."/>
            <person name="Palva A."/>
            <person name="Copeland A."/>
            <person name="Lucas S."/>
            <person name="Lapidus A."/>
            <person name="Glavina del Rio T."/>
            <person name="Pitluck S."/>
            <person name="Goltsman E."/>
            <person name="Clum A."/>
            <person name="Sun H."/>
            <person name="Schmutz J."/>
            <person name="Larimer F.W."/>
            <person name="Land M.L."/>
            <person name="Hauser L."/>
            <person name="Kyrpides N."/>
            <person name="Mikhailova N."/>
            <person name="Richardson P.P."/>
            <person name="Janssen P.H."/>
            <person name="de Vos W.M."/>
            <person name="Smidt H."/>
        </authorList>
    </citation>
    <scope>NUCLEOTIDE SEQUENCE [LARGE SCALE GENOMIC DNA]</scope>
    <source>
        <strain evidence="6">DSM 11246 / JCM 15787 / PB90-1</strain>
    </source>
</reference>
<dbReference type="KEGG" id="ote:Oter_3110"/>
<dbReference type="Pfam" id="PF22124">
    <property type="entry name" value="Glyco_hydro_95_cat"/>
    <property type="match status" value="2"/>
</dbReference>
<feature type="domain" description="Glycosyl hydrolase family 95 catalytic" evidence="4">
    <location>
        <begin position="622"/>
        <end position="830"/>
    </location>
</feature>
<dbReference type="InterPro" id="IPR054363">
    <property type="entry name" value="GH95_cat"/>
</dbReference>
<dbReference type="SUPFAM" id="SSF48208">
    <property type="entry name" value="Six-hairpin glycosidases"/>
    <property type="match status" value="1"/>
</dbReference>
<name>B1ZZI7_OPITP</name>
<dbReference type="Pfam" id="PF14498">
    <property type="entry name" value="Glyco_hyd_65N_2"/>
    <property type="match status" value="1"/>
</dbReference>
<feature type="domain" description="Glycosyl hydrolase family 95 N-terminal" evidence="2">
    <location>
        <begin position="53"/>
        <end position="272"/>
    </location>
</feature>
<feature type="domain" description="Alpha fucosidase A-like C-terminal" evidence="3">
    <location>
        <begin position="833"/>
        <end position="918"/>
    </location>
</feature>
<dbReference type="InterPro" id="IPR049053">
    <property type="entry name" value="AFCA-like_C"/>
</dbReference>
<keyword evidence="1" id="KW-0732">Signal</keyword>
<dbReference type="Pfam" id="PF21307">
    <property type="entry name" value="Glyco_hydro_95_C"/>
    <property type="match status" value="1"/>
</dbReference>
<protein>
    <submittedName>
        <fullName evidence="5">Uncharacterized protein</fullName>
    </submittedName>
</protein>
<evidence type="ECO:0000259" key="4">
    <source>
        <dbReference type="Pfam" id="PF22124"/>
    </source>
</evidence>
<dbReference type="EMBL" id="CP001032">
    <property type="protein sequence ID" value="ACB76390.1"/>
    <property type="molecule type" value="Genomic_DNA"/>
</dbReference>
<gene>
    <name evidence="5" type="ordered locus">Oter_3110</name>
</gene>
<feature type="signal peptide" evidence="1">
    <location>
        <begin position="1"/>
        <end position="37"/>
    </location>
</feature>
<evidence type="ECO:0000313" key="5">
    <source>
        <dbReference type="EMBL" id="ACB76390.1"/>
    </source>
</evidence>
<dbReference type="CAZy" id="GH95">
    <property type="family name" value="Glycoside Hydrolase Family 95"/>
</dbReference>